<dbReference type="AlphaFoldDB" id="A0A9W6DIT0"/>
<dbReference type="Pfam" id="PF03885">
    <property type="entry name" value="DUF327"/>
    <property type="match status" value="1"/>
</dbReference>
<protein>
    <recommendedName>
        <fullName evidence="3">DUF327 domain-containing protein</fullName>
    </recommendedName>
</protein>
<gene>
    <name evidence="1" type="ORF">SH1V18_47040</name>
</gene>
<dbReference type="Gene3D" id="1.20.120.490">
    <property type="entry name" value="Hypothetical protein TM1646-like domain"/>
    <property type="match status" value="1"/>
</dbReference>
<keyword evidence="2" id="KW-1185">Reference proteome</keyword>
<evidence type="ECO:0008006" key="3">
    <source>
        <dbReference type="Google" id="ProtNLM"/>
    </source>
</evidence>
<sequence>MDLKVNTIKMPDINETINKVDNKTGKEFKFTLLSKIDEASLKEKLNTMIDDISKQGEKIAKHMDVKDMKKYRELIKDFVNEVVTHSHKFSRENFLDRRGRHRVYGIVKLVDKNLDDLAKELIKEEKNNINILGHVDEIRGLLLDIMT</sequence>
<dbReference type="EMBL" id="BRLB01000029">
    <property type="protein sequence ID" value="GKX32224.1"/>
    <property type="molecule type" value="Genomic_DNA"/>
</dbReference>
<organism evidence="1 2">
    <name type="scientific">Vallitalea longa</name>
    <dbReference type="NCBI Taxonomy" id="2936439"/>
    <lineage>
        <taxon>Bacteria</taxon>
        <taxon>Bacillati</taxon>
        <taxon>Bacillota</taxon>
        <taxon>Clostridia</taxon>
        <taxon>Lachnospirales</taxon>
        <taxon>Vallitaleaceae</taxon>
        <taxon>Vallitalea</taxon>
    </lineage>
</organism>
<name>A0A9W6DIT0_9FIRM</name>
<dbReference type="InterPro" id="IPR005585">
    <property type="entry name" value="DUF327"/>
</dbReference>
<dbReference type="Proteomes" id="UP001144256">
    <property type="component" value="Unassembled WGS sequence"/>
</dbReference>
<reference evidence="1" key="1">
    <citation type="submission" date="2022-06" db="EMBL/GenBank/DDBJ databases">
        <title>Vallitalea longa sp. nov., an anaerobic bacterium isolated from marine sediment.</title>
        <authorList>
            <person name="Hirano S."/>
            <person name="Terahara T."/>
            <person name="Mori K."/>
            <person name="Hamada M."/>
            <person name="Matsumoto R."/>
            <person name="Kobayashi T."/>
        </authorList>
    </citation>
    <scope>NUCLEOTIDE SEQUENCE</scope>
    <source>
        <strain evidence="1">SH18-1</strain>
    </source>
</reference>
<proteinExistence type="predicted"/>
<accession>A0A9W6DIT0</accession>
<dbReference type="RefSeq" id="WP_281819681.1">
    <property type="nucleotide sequence ID" value="NZ_BRLB01000029.1"/>
</dbReference>
<evidence type="ECO:0000313" key="2">
    <source>
        <dbReference type="Proteomes" id="UP001144256"/>
    </source>
</evidence>
<dbReference type="InterPro" id="IPR024042">
    <property type="entry name" value="TM1646-like_dom_sf"/>
</dbReference>
<comment type="caution">
    <text evidence="1">The sequence shown here is derived from an EMBL/GenBank/DDBJ whole genome shotgun (WGS) entry which is preliminary data.</text>
</comment>
<dbReference type="SUPFAM" id="SSF158397">
    <property type="entry name" value="TM1646-like"/>
    <property type="match status" value="1"/>
</dbReference>
<evidence type="ECO:0000313" key="1">
    <source>
        <dbReference type="EMBL" id="GKX32224.1"/>
    </source>
</evidence>